<feature type="transmembrane region" description="Helical" evidence="1">
    <location>
        <begin position="61"/>
        <end position="78"/>
    </location>
</feature>
<keyword evidence="1" id="KW-0812">Transmembrane</keyword>
<keyword evidence="1" id="KW-1133">Transmembrane helix</keyword>
<dbReference type="EMBL" id="RSDW01000001">
    <property type="protein sequence ID" value="RSL18984.1"/>
    <property type="molecule type" value="Genomic_DNA"/>
</dbReference>
<proteinExistence type="predicted"/>
<keyword evidence="3" id="KW-1185">Reference proteome</keyword>
<gene>
    <name evidence="2" type="ORF">EDE15_4594</name>
</gene>
<feature type="transmembrane region" description="Helical" evidence="1">
    <location>
        <begin position="112"/>
        <end position="130"/>
    </location>
</feature>
<feature type="transmembrane region" description="Helical" evidence="1">
    <location>
        <begin position="33"/>
        <end position="55"/>
    </location>
</feature>
<evidence type="ECO:0000313" key="3">
    <source>
        <dbReference type="Proteomes" id="UP000269669"/>
    </source>
</evidence>
<dbReference type="Pfam" id="PF03203">
    <property type="entry name" value="MerC"/>
    <property type="match status" value="1"/>
</dbReference>
<name>A0A3R9QDE0_9BACT</name>
<dbReference type="GO" id="GO:0015097">
    <property type="term" value="F:mercury ion transmembrane transporter activity"/>
    <property type="evidence" value="ECO:0007669"/>
    <property type="project" value="InterPro"/>
</dbReference>
<feature type="transmembrane region" description="Helical" evidence="1">
    <location>
        <begin position="90"/>
        <end position="106"/>
    </location>
</feature>
<keyword evidence="1" id="KW-0472">Membrane</keyword>
<dbReference type="InterPro" id="IPR004891">
    <property type="entry name" value="Mercury-R_MerC"/>
</dbReference>
<dbReference type="AlphaFoldDB" id="A0A3R9QDE0"/>
<dbReference type="RefSeq" id="WP_125487254.1">
    <property type="nucleotide sequence ID" value="NZ_RSDW01000001.1"/>
</dbReference>
<comment type="caution">
    <text evidence="2">The sequence shown here is derived from an EMBL/GenBank/DDBJ whole genome shotgun (WGS) entry which is preliminary data.</text>
</comment>
<dbReference type="OrthoDB" id="5513249at2"/>
<reference evidence="2 3" key="1">
    <citation type="submission" date="2018-12" db="EMBL/GenBank/DDBJ databases">
        <title>Sequencing of bacterial isolates from soil warming experiment in Harvard Forest, Massachusetts, USA.</title>
        <authorList>
            <person name="Deangelis K."/>
        </authorList>
    </citation>
    <scope>NUCLEOTIDE SEQUENCE [LARGE SCALE GENOMIC DNA]</scope>
    <source>
        <strain evidence="2 3">EB153</strain>
    </source>
</reference>
<dbReference type="Proteomes" id="UP000269669">
    <property type="component" value="Unassembled WGS sequence"/>
</dbReference>
<organism evidence="2 3">
    <name type="scientific">Edaphobacter aggregans</name>
    <dbReference type="NCBI Taxonomy" id="570835"/>
    <lineage>
        <taxon>Bacteria</taxon>
        <taxon>Pseudomonadati</taxon>
        <taxon>Acidobacteriota</taxon>
        <taxon>Terriglobia</taxon>
        <taxon>Terriglobales</taxon>
        <taxon>Acidobacteriaceae</taxon>
        <taxon>Edaphobacter</taxon>
    </lineage>
</organism>
<evidence type="ECO:0000256" key="1">
    <source>
        <dbReference type="SAM" id="Phobius"/>
    </source>
</evidence>
<protein>
    <submittedName>
        <fullName evidence="2">MerC mercury resistance protein</fullName>
    </submittedName>
</protein>
<evidence type="ECO:0000313" key="2">
    <source>
        <dbReference type="EMBL" id="RSL18984.1"/>
    </source>
</evidence>
<accession>A0A3R9QDE0</accession>
<sequence length="147" mass="15639">MTESQLPESPVTGSPSQTLAFPVDQIGIWTSTLCVVHCLLTPVLLSLSAVSAHFLPSEERIHRTLAVAIATLGAITLVRCYRSPRSSRMLVLMVVSLAFIFGAADLGNPSAVPRAEVLITLVGSGFMIAAHRTNHTFCRDCSCGNSS</sequence>
<dbReference type="GO" id="GO:0016020">
    <property type="term" value="C:membrane"/>
    <property type="evidence" value="ECO:0007669"/>
    <property type="project" value="InterPro"/>
</dbReference>